<evidence type="ECO:0000313" key="2">
    <source>
        <dbReference type="Proteomes" id="UP000253772"/>
    </source>
</evidence>
<dbReference type="Proteomes" id="UP000253772">
    <property type="component" value="Chromosome c1"/>
</dbReference>
<reference evidence="1 2" key="1">
    <citation type="submission" date="2019-03" db="EMBL/GenBank/DDBJ databases">
        <title>Comparative insights into the high quality Complete genome sequence of highly metal resistant Cupriavidus metallidurans strain BS1 isolated from a gold-copper mine.</title>
        <authorList>
            <person name="Mazhar H.S."/>
            <person name="Rensing C."/>
        </authorList>
    </citation>
    <scope>NUCLEOTIDE SEQUENCE [LARGE SCALE GENOMIC DNA]</scope>
    <source>
        <strain evidence="1 2">BS1</strain>
    </source>
</reference>
<evidence type="ECO:0000313" key="1">
    <source>
        <dbReference type="EMBL" id="QBP09046.1"/>
    </source>
</evidence>
<proteinExistence type="predicted"/>
<accession>A0A482IM64</accession>
<protein>
    <submittedName>
        <fullName evidence="1">Uncharacterized protein</fullName>
    </submittedName>
</protein>
<name>A0A482IM64_9BURK</name>
<dbReference type="EMBL" id="CP037900">
    <property type="protein sequence ID" value="QBP09046.1"/>
    <property type="molecule type" value="Genomic_DNA"/>
</dbReference>
<organism evidence="1 2">
    <name type="scientific">Cupriavidus metallidurans</name>
    <dbReference type="NCBI Taxonomy" id="119219"/>
    <lineage>
        <taxon>Bacteria</taxon>
        <taxon>Pseudomonadati</taxon>
        <taxon>Pseudomonadota</taxon>
        <taxon>Betaproteobacteria</taxon>
        <taxon>Burkholderiales</taxon>
        <taxon>Burkholderiaceae</taxon>
        <taxon>Cupriavidus</taxon>
    </lineage>
</organism>
<gene>
    <name evidence="1" type="ORF">DDF84_004375</name>
</gene>
<dbReference type="AlphaFoldDB" id="A0A482IM64"/>
<sequence length="110" mass="12141">MKMAMTLDDRTTRCEVEFGPMLAMAPVVSLSGDGGGGLSLIDHLGVTRLLLRARRSSQAGEVQSRSRRDKRGMWQLGNIWASSCPSYLSAAKQKGQPVRVALSTFKWCRR</sequence>